<evidence type="ECO:0000313" key="2">
    <source>
        <dbReference type="EMBL" id="KAF1764256.1"/>
    </source>
</evidence>
<dbReference type="Proteomes" id="UP000483820">
    <property type="component" value="Chromosome II"/>
</dbReference>
<gene>
    <name evidence="2" type="ORF">GCK72_004203</name>
</gene>
<dbReference type="PROSITE" id="PS50181">
    <property type="entry name" value="FBOX"/>
    <property type="match status" value="1"/>
</dbReference>
<feature type="domain" description="F-box" evidence="1">
    <location>
        <begin position="2"/>
        <end position="49"/>
    </location>
</feature>
<dbReference type="EMBL" id="WUAV01000002">
    <property type="protein sequence ID" value="KAF1764256.1"/>
    <property type="molecule type" value="Genomic_DNA"/>
</dbReference>
<dbReference type="RefSeq" id="XP_003101769.2">
    <property type="nucleotide sequence ID" value="XM_003101721.2"/>
</dbReference>
<evidence type="ECO:0000259" key="1">
    <source>
        <dbReference type="PROSITE" id="PS50181"/>
    </source>
</evidence>
<dbReference type="AlphaFoldDB" id="A0A6A5HBQ8"/>
<comment type="caution">
    <text evidence="2">The sequence shown here is derived from an EMBL/GenBank/DDBJ whole genome shotgun (WGS) entry which is preliminary data.</text>
</comment>
<reference evidence="2 3" key="1">
    <citation type="submission" date="2019-12" db="EMBL/GenBank/DDBJ databases">
        <title>Chromosome-level assembly of the Caenorhabditis remanei genome.</title>
        <authorList>
            <person name="Teterina A.A."/>
            <person name="Willis J.H."/>
            <person name="Phillips P.C."/>
        </authorList>
    </citation>
    <scope>NUCLEOTIDE SEQUENCE [LARGE SCALE GENOMIC DNA]</scope>
    <source>
        <strain evidence="2 3">PX506</strain>
        <tissue evidence="2">Whole organism</tissue>
    </source>
</reference>
<accession>A0A6A5HBQ8</accession>
<dbReference type="PANTHER" id="PTHR21503:SF8">
    <property type="entry name" value="F-BOX ASSOCIATED DOMAIN-CONTAINING PROTEIN-RELATED"/>
    <property type="match status" value="1"/>
</dbReference>
<name>A0A6A5HBQ8_CAERE</name>
<evidence type="ECO:0000313" key="3">
    <source>
        <dbReference type="Proteomes" id="UP000483820"/>
    </source>
</evidence>
<dbReference type="CTD" id="9813533"/>
<proteinExistence type="predicted"/>
<sequence>MSLPFLKFPWLIQLDILKQLEPHELFLMSVCSEKVKKLVRSLNLKLNKIKYALHESGTQVFIGYQEYDQTLEYFAVLYYYSSIDSKDKSINLGGNKMRHRFHKRPPNFAMPYYLSIPVLEDNRVLKLAHRHMTDLFRYKPRVQLVICCIATMFKSHVIKDVTDISFCLKKAELDTRVLEQFLITRPVQQSIQILSKLTGPPFRKDSRIWEAKGLSINGNDDRAAEIMENFRGHHLIFIDVDWNLKDWEQVMRKWKRREAYHDLKAISARTPNGVEHWFRENILVEFQLKEWDGLRRPRCHMEDPNIINIQSDVAQGIDCTNWLDMQQDGGGKWASVVVTEKLIGFVVWD</sequence>
<dbReference type="InterPro" id="IPR001810">
    <property type="entry name" value="F-box_dom"/>
</dbReference>
<dbReference type="PANTHER" id="PTHR21503">
    <property type="entry name" value="F-BOX-CONTAINING HYPOTHETICAL PROTEIN C.ELEGANS"/>
    <property type="match status" value="1"/>
</dbReference>
<dbReference type="Pfam" id="PF00646">
    <property type="entry name" value="F-box"/>
    <property type="match status" value="1"/>
</dbReference>
<dbReference type="GeneID" id="9813533"/>
<dbReference type="KEGG" id="crq:GCK72_004203"/>
<organism evidence="2 3">
    <name type="scientific">Caenorhabditis remanei</name>
    <name type="common">Caenorhabditis vulgaris</name>
    <dbReference type="NCBI Taxonomy" id="31234"/>
    <lineage>
        <taxon>Eukaryota</taxon>
        <taxon>Metazoa</taxon>
        <taxon>Ecdysozoa</taxon>
        <taxon>Nematoda</taxon>
        <taxon>Chromadorea</taxon>
        <taxon>Rhabditida</taxon>
        <taxon>Rhabditina</taxon>
        <taxon>Rhabditomorpha</taxon>
        <taxon>Rhabditoidea</taxon>
        <taxon>Rhabditidae</taxon>
        <taxon>Peloderinae</taxon>
        <taxon>Caenorhabditis</taxon>
    </lineage>
</organism>
<protein>
    <recommendedName>
        <fullName evidence="1">F-box domain-containing protein</fullName>
    </recommendedName>
</protein>